<feature type="domain" description="Tetrapyrrole methylase" evidence="7">
    <location>
        <begin position="3"/>
        <end position="211"/>
    </location>
</feature>
<dbReference type="GO" id="GO:0004851">
    <property type="term" value="F:uroporphyrin-III C-methyltransferase activity"/>
    <property type="evidence" value="ECO:0007669"/>
    <property type="project" value="UniProtKB-EC"/>
</dbReference>
<dbReference type="EMBL" id="RXII01000083">
    <property type="protein sequence ID" value="RZN60880.1"/>
    <property type="molecule type" value="Genomic_DNA"/>
</dbReference>
<evidence type="ECO:0000313" key="9">
    <source>
        <dbReference type="EMBL" id="RZN60880.1"/>
    </source>
</evidence>
<dbReference type="EC" id="2.1.1.107" evidence="1"/>
<dbReference type="InterPro" id="IPR035996">
    <property type="entry name" value="4pyrrol_Methylase_sf"/>
</dbReference>
<evidence type="ECO:0000313" key="8">
    <source>
        <dbReference type="EMBL" id="RSN73110.1"/>
    </source>
</evidence>
<comment type="similarity">
    <text evidence="6">Belongs to the precorrin methyltransferase family.</text>
</comment>
<dbReference type="OrthoDB" id="24444at2157"/>
<dbReference type="GO" id="GO:0019354">
    <property type="term" value="P:siroheme biosynthetic process"/>
    <property type="evidence" value="ECO:0007669"/>
    <property type="project" value="InterPro"/>
</dbReference>
<dbReference type="NCBIfam" id="NF004790">
    <property type="entry name" value="PRK06136.1"/>
    <property type="match status" value="1"/>
</dbReference>
<dbReference type="SUPFAM" id="SSF53790">
    <property type="entry name" value="Tetrapyrrole methylase"/>
    <property type="match status" value="1"/>
</dbReference>
<dbReference type="PANTHER" id="PTHR45790:SF3">
    <property type="entry name" value="S-ADENOSYL-L-METHIONINE-DEPENDENT UROPORPHYRINOGEN III METHYLTRANSFERASE, CHLOROPLASTIC"/>
    <property type="match status" value="1"/>
</dbReference>
<dbReference type="GO" id="GO:0032259">
    <property type="term" value="P:methylation"/>
    <property type="evidence" value="ECO:0007669"/>
    <property type="project" value="UniProtKB-KW"/>
</dbReference>
<dbReference type="Proteomes" id="UP000277582">
    <property type="component" value="Unassembled WGS sequence"/>
</dbReference>
<dbReference type="InterPro" id="IPR003043">
    <property type="entry name" value="Uropor_MeTrfase_CS"/>
</dbReference>
<evidence type="ECO:0000256" key="4">
    <source>
        <dbReference type="ARBA" id="ARBA00022691"/>
    </source>
</evidence>
<evidence type="ECO:0000259" key="7">
    <source>
        <dbReference type="Pfam" id="PF00590"/>
    </source>
</evidence>
<name>A0A429GGT4_9CREN</name>
<gene>
    <name evidence="8" type="primary">cobA</name>
    <name evidence="8" type="ORF">D6D85_11485</name>
    <name evidence="9" type="ORF">EF810_05375</name>
</gene>
<dbReference type="AlphaFoldDB" id="A0A429GGT4"/>
<protein>
    <recommendedName>
        <fullName evidence="1">uroporphyrinogen-III C-methyltransferase</fullName>
        <ecNumber evidence="1">2.1.1.107</ecNumber>
    </recommendedName>
</protein>
<dbReference type="InterPro" id="IPR000878">
    <property type="entry name" value="4pyrrol_Mease"/>
</dbReference>
<reference evidence="9 11" key="2">
    <citation type="journal article" date="2019" name="Nat. Microbiol.">
        <title>Wide diversity of methane and short-chain alkane metabolisms in uncultured archaea.</title>
        <authorList>
            <person name="Borrel G."/>
            <person name="Adam P.S."/>
            <person name="McKay L.J."/>
            <person name="Chen L.X."/>
            <person name="Sierra-Garcia I.N."/>
            <person name="Sieber C.M."/>
            <person name="Letourneur Q."/>
            <person name="Ghozlane A."/>
            <person name="Andersen G.L."/>
            <person name="Li W.J."/>
            <person name="Hallam S.J."/>
            <person name="Muyzer G."/>
            <person name="de Oliveira V.M."/>
            <person name="Inskeep W.P."/>
            <person name="Banfield J.F."/>
            <person name="Gribaldo S."/>
        </authorList>
    </citation>
    <scope>NUCLEOTIDE SEQUENCE [LARGE SCALE GENOMIC DNA]</scope>
    <source>
        <strain evidence="9">NM4</strain>
    </source>
</reference>
<keyword evidence="4" id="KW-0949">S-adenosyl-L-methionine</keyword>
<dbReference type="Proteomes" id="UP000316217">
    <property type="component" value="Unassembled WGS sequence"/>
</dbReference>
<comment type="caution">
    <text evidence="8">The sequence shown here is derived from an EMBL/GenBank/DDBJ whole genome shotgun (WGS) entry which is preliminary data.</text>
</comment>
<dbReference type="InterPro" id="IPR050161">
    <property type="entry name" value="Siro_Cobalamin_biosynth"/>
</dbReference>
<dbReference type="Pfam" id="PF00590">
    <property type="entry name" value="TP_methylase"/>
    <property type="match status" value="1"/>
</dbReference>
<dbReference type="CDD" id="cd11642">
    <property type="entry name" value="SUMT"/>
    <property type="match status" value="1"/>
</dbReference>
<dbReference type="PANTHER" id="PTHR45790">
    <property type="entry name" value="SIROHEME SYNTHASE-RELATED"/>
    <property type="match status" value="1"/>
</dbReference>
<dbReference type="PROSITE" id="PS00840">
    <property type="entry name" value="SUMT_2"/>
    <property type="match status" value="1"/>
</dbReference>
<sequence>MGKVYIVGAGPGDPELITLKGLNILRKADVVIYDRLVSEDLVAMAVNAKELIYMGKHVGESERQKEINKLLIEKARQYEVVVRLKNGDPFVFGRGGEECEALRDAGIEYEVIPGISSALAAPLYAGIPLTHRNFSSSVTITVGHRKEGKELDLKRAFRSADTVVVLMGVSNLAEIVKQAMEAGLSTKTPVAIIERATTREQRVITGTLEDIVKRAEEEKVSPPAVIVFGNVVRMREKLRWI</sequence>
<evidence type="ECO:0000256" key="6">
    <source>
        <dbReference type="RuleBase" id="RU003960"/>
    </source>
</evidence>
<evidence type="ECO:0000256" key="1">
    <source>
        <dbReference type="ARBA" id="ARBA00012162"/>
    </source>
</evidence>
<evidence type="ECO:0000256" key="5">
    <source>
        <dbReference type="ARBA" id="ARBA00023244"/>
    </source>
</evidence>
<dbReference type="EMBL" id="RCOS01000129">
    <property type="protein sequence ID" value="RSN73110.1"/>
    <property type="molecule type" value="Genomic_DNA"/>
</dbReference>
<dbReference type="InterPro" id="IPR014777">
    <property type="entry name" value="4pyrrole_Mease_sub1"/>
</dbReference>
<evidence type="ECO:0000313" key="11">
    <source>
        <dbReference type="Proteomes" id="UP000316217"/>
    </source>
</evidence>
<dbReference type="InterPro" id="IPR006366">
    <property type="entry name" value="CobA/CysG_C"/>
</dbReference>
<accession>A0A429GGT4</accession>
<dbReference type="Gene3D" id="3.30.950.10">
    <property type="entry name" value="Methyltransferase, Cobalt-precorrin-4 Transmethylase, Domain 2"/>
    <property type="match status" value="1"/>
</dbReference>
<evidence type="ECO:0000313" key="10">
    <source>
        <dbReference type="Proteomes" id="UP000277582"/>
    </source>
</evidence>
<dbReference type="RefSeq" id="WP_125672098.1">
    <property type="nucleotide sequence ID" value="NZ_RCOS01000129.1"/>
</dbReference>
<keyword evidence="10" id="KW-1185">Reference proteome</keyword>
<dbReference type="NCBIfam" id="TIGR01469">
    <property type="entry name" value="cobA_cysG_Cterm"/>
    <property type="match status" value="1"/>
</dbReference>
<dbReference type="PROSITE" id="PS00839">
    <property type="entry name" value="SUMT_1"/>
    <property type="match status" value="1"/>
</dbReference>
<dbReference type="FunFam" id="3.40.1010.10:FF:000001">
    <property type="entry name" value="Siroheme synthase"/>
    <property type="match status" value="1"/>
</dbReference>
<evidence type="ECO:0000256" key="2">
    <source>
        <dbReference type="ARBA" id="ARBA00022603"/>
    </source>
</evidence>
<keyword evidence="5" id="KW-0627">Porphyrin biosynthesis</keyword>
<reference evidence="8 10" key="1">
    <citation type="submission" date="2018-10" db="EMBL/GenBank/DDBJ databases">
        <title>Co-occurring genomic capacity for anaerobic methane metabolism and dissimilatory sulfite reduction discovered in the Korarchaeota.</title>
        <authorList>
            <person name="Mckay L.J."/>
            <person name="Dlakic M."/>
            <person name="Fields M.W."/>
            <person name="Delmont T.O."/>
            <person name="Eren A.M."/>
            <person name="Jay Z.J."/>
            <person name="Klingelsmith K.B."/>
            <person name="Rusch D.B."/>
            <person name="Inskeep W.P."/>
        </authorList>
    </citation>
    <scope>NUCLEOTIDE SEQUENCE [LARGE SCALE GENOMIC DNA]</scope>
    <source>
        <strain evidence="8 10">MDKW</strain>
    </source>
</reference>
<proteinExistence type="inferred from homology"/>
<keyword evidence="2 6" id="KW-0489">Methyltransferase</keyword>
<dbReference type="FunFam" id="3.30.950.10:FF:000001">
    <property type="entry name" value="Siroheme synthase"/>
    <property type="match status" value="1"/>
</dbReference>
<keyword evidence="3 6" id="KW-0808">Transferase</keyword>
<evidence type="ECO:0000256" key="3">
    <source>
        <dbReference type="ARBA" id="ARBA00022679"/>
    </source>
</evidence>
<organism evidence="8 10">
    <name type="scientific">Candidatus Methanodesulfokora washburnensis</name>
    <dbReference type="NCBI Taxonomy" id="2478471"/>
    <lineage>
        <taxon>Archaea</taxon>
        <taxon>Thermoproteota</taxon>
        <taxon>Candidatus Korarchaeia</taxon>
        <taxon>Candidatus Korarchaeia incertae sedis</taxon>
        <taxon>Candidatus Methanodesulfokora</taxon>
    </lineage>
</organism>
<dbReference type="Gene3D" id="3.40.1010.10">
    <property type="entry name" value="Cobalt-precorrin-4 Transmethylase, Domain 1"/>
    <property type="match status" value="1"/>
</dbReference>
<dbReference type="InterPro" id="IPR014776">
    <property type="entry name" value="4pyrrole_Mease_sub2"/>
</dbReference>